<proteinExistence type="predicted"/>
<evidence type="ECO:0000313" key="3">
    <source>
        <dbReference type="Proteomes" id="UP000184516"/>
    </source>
</evidence>
<evidence type="ECO:0000256" key="1">
    <source>
        <dbReference type="SAM" id="Phobius"/>
    </source>
</evidence>
<dbReference type="EMBL" id="FQWB01000006">
    <property type="protein sequence ID" value="SHG72372.1"/>
    <property type="molecule type" value="Genomic_DNA"/>
</dbReference>
<organism evidence="2 3">
    <name type="scientific">Flavobacterium fluvii</name>
    <dbReference type="NCBI Taxonomy" id="468056"/>
    <lineage>
        <taxon>Bacteria</taxon>
        <taxon>Pseudomonadati</taxon>
        <taxon>Bacteroidota</taxon>
        <taxon>Flavobacteriia</taxon>
        <taxon>Flavobacteriales</taxon>
        <taxon>Flavobacteriaceae</taxon>
        <taxon>Flavobacterium</taxon>
    </lineage>
</organism>
<evidence type="ECO:0000313" key="2">
    <source>
        <dbReference type="EMBL" id="SHG72372.1"/>
    </source>
</evidence>
<protein>
    <submittedName>
        <fullName evidence="2">tRNA_anti-like</fullName>
    </submittedName>
</protein>
<keyword evidence="1" id="KW-0472">Membrane</keyword>
<feature type="transmembrane region" description="Helical" evidence="1">
    <location>
        <begin position="6"/>
        <end position="25"/>
    </location>
</feature>
<name>A0A1M5M4Z6_9FLAO</name>
<sequence>MKNKIIIILFILLIVGVVGIYLYTYKEHRDITNEKESYSIAVTDIFLEFQANEISANRKYLDKTIEVTGNLSSVDVATKSILLNDKLFATFKEEVPKKLQLNAKIKIKGRFIGYDALVEELKMDQCIFLTP</sequence>
<accession>A0A1M5M4Z6</accession>
<dbReference type="RefSeq" id="WP_073371294.1">
    <property type="nucleotide sequence ID" value="NZ_FQWB01000006.1"/>
</dbReference>
<dbReference type="Proteomes" id="UP000184516">
    <property type="component" value="Unassembled WGS sequence"/>
</dbReference>
<keyword evidence="1" id="KW-1133">Transmembrane helix</keyword>
<gene>
    <name evidence="2" type="ORF">SAMN05443549_10642</name>
</gene>
<dbReference type="STRING" id="468056.SAMN05443549_10642"/>
<dbReference type="OrthoDB" id="1449127at2"/>
<reference evidence="3" key="1">
    <citation type="submission" date="2016-11" db="EMBL/GenBank/DDBJ databases">
        <authorList>
            <person name="Varghese N."/>
            <person name="Submissions S."/>
        </authorList>
    </citation>
    <scope>NUCLEOTIDE SEQUENCE [LARGE SCALE GENOMIC DNA]</scope>
    <source>
        <strain evidence="3">DSM 19978</strain>
    </source>
</reference>
<keyword evidence="1" id="KW-0812">Transmembrane</keyword>
<dbReference type="Pfam" id="PF12869">
    <property type="entry name" value="tRNA_anti-like"/>
    <property type="match status" value="1"/>
</dbReference>
<dbReference type="AlphaFoldDB" id="A0A1M5M4Z6"/>
<dbReference type="InterPro" id="IPR024422">
    <property type="entry name" value="Protein_unknown_function_OB"/>
</dbReference>
<keyword evidence="3" id="KW-1185">Reference proteome</keyword>